<sequence>MDGMTREKHESLQFYNYLCQKIGSEEVVRIRRLALVIHDIGQKRNTITSGSKGEGLDLKGSDLDIMFIDHNIKVYESETEEFVMERNRLQFIMNTDETQPCFTQLYLVTQHQNRKLVFHDSLGLLNMLEMNNLRYVLPSEQYKQFCMSKYFYCYLPTQVHGPCISTEGNENDAVWCLKCDAWIYQAKPWVRRPRTAWPSPELISKIISCGINCFASSETLQDYQNPSNESTESFIRKNCRFSQQIIPTFYTIHTMLTPDRFLRLLYNFLHSSRTGICRVLFALKISNASMNVPEGKQYPNSSENKHHYFRYKHDLSHLVIGLHFDAMSGLMKLASFFYVHKNYEASLTMIIHTLQKCTDEKIHVLFFDYKKTFDPIQKHVLNLMKNEKLHTIMKSLIIHPCRFEVNSSTIPQELQPDNSRIPSSFHTLPFAHFLNFLCYYHLHDISSCKQSLQRLNQDKCTPSEDGSILFELESLNTIIFCGICYQLMGETNVAKIYFRAAAKVDIHSLTTAASRLSSLNS</sequence>
<accession>A0A6J8AR72</accession>
<reference evidence="1 2" key="1">
    <citation type="submission" date="2020-06" db="EMBL/GenBank/DDBJ databases">
        <authorList>
            <person name="Li R."/>
            <person name="Bekaert M."/>
        </authorList>
    </citation>
    <scope>NUCLEOTIDE SEQUENCE [LARGE SCALE GENOMIC DNA]</scope>
    <source>
        <strain evidence="2">wild</strain>
    </source>
</reference>
<dbReference type="Proteomes" id="UP000507470">
    <property type="component" value="Unassembled WGS sequence"/>
</dbReference>
<evidence type="ECO:0008006" key="3">
    <source>
        <dbReference type="Google" id="ProtNLM"/>
    </source>
</evidence>
<protein>
    <recommendedName>
        <fullName evidence="3">Mab-21-like HhH/H2TH-like domain-containing protein</fullName>
    </recommendedName>
</protein>
<dbReference type="EMBL" id="CACVKT020001843">
    <property type="protein sequence ID" value="CAC5372344.1"/>
    <property type="molecule type" value="Genomic_DNA"/>
</dbReference>
<dbReference type="OrthoDB" id="6127746at2759"/>
<gene>
    <name evidence="1" type="ORF">MCOR_10472</name>
</gene>
<evidence type="ECO:0000313" key="1">
    <source>
        <dbReference type="EMBL" id="CAC5372344.1"/>
    </source>
</evidence>
<evidence type="ECO:0000313" key="2">
    <source>
        <dbReference type="Proteomes" id="UP000507470"/>
    </source>
</evidence>
<name>A0A6J8AR72_MYTCO</name>
<dbReference type="AlphaFoldDB" id="A0A6J8AR72"/>
<keyword evidence="2" id="KW-1185">Reference proteome</keyword>
<organism evidence="1 2">
    <name type="scientific">Mytilus coruscus</name>
    <name type="common">Sea mussel</name>
    <dbReference type="NCBI Taxonomy" id="42192"/>
    <lineage>
        <taxon>Eukaryota</taxon>
        <taxon>Metazoa</taxon>
        <taxon>Spiralia</taxon>
        <taxon>Lophotrochozoa</taxon>
        <taxon>Mollusca</taxon>
        <taxon>Bivalvia</taxon>
        <taxon>Autobranchia</taxon>
        <taxon>Pteriomorphia</taxon>
        <taxon>Mytilida</taxon>
        <taxon>Mytiloidea</taxon>
        <taxon>Mytilidae</taxon>
        <taxon>Mytilinae</taxon>
        <taxon>Mytilus</taxon>
    </lineage>
</organism>
<proteinExistence type="predicted"/>